<dbReference type="Pfam" id="PF17820">
    <property type="entry name" value="PDZ_6"/>
    <property type="match status" value="1"/>
</dbReference>
<dbReference type="CDD" id="cd06686">
    <property type="entry name" value="PDZ4_GRIP1-2-like"/>
    <property type="match status" value="1"/>
</dbReference>
<dbReference type="FunFam" id="2.30.42.10:FF:000034">
    <property type="entry name" value="Glutamate receptor interacting protein 1"/>
    <property type="match status" value="1"/>
</dbReference>
<dbReference type="CDD" id="cd06687">
    <property type="entry name" value="PDZ1_GRIP1-2-like"/>
    <property type="match status" value="1"/>
</dbReference>
<dbReference type="PANTHER" id="PTHR46227:SF3">
    <property type="entry name" value="GLUTAMATE RECEPTOR-INTERACTING PROTEIN 1"/>
    <property type="match status" value="1"/>
</dbReference>
<evidence type="ECO:0000313" key="6">
    <source>
        <dbReference type="EMBL" id="RXM99392.1"/>
    </source>
</evidence>
<gene>
    <name evidence="6" type="ORF">EOD39_11615</name>
</gene>
<name>A0A662YSB3_ACIRT</name>
<dbReference type="GO" id="GO:0098887">
    <property type="term" value="P:neurotransmitter receptor transport, endosome to postsynaptic membrane"/>
    <property type="evidence" value="ECO:0007669"/>
    <property type="project" value="TreeGrafter"/>
</dbReference>
<feature type="domain" description="PDZ" evidence="5">
    <location>
        <begin position="122"/>
        <end position="167"/>
    </location>
</feature>
<dbReference type="SMART" id="SM00228">
    <property type="entry name" value="PDZ"/>
    <property type="match status" value="4"/>
</dbReference>
<dbReference type="FunFam" id="2.30.42.10:FF:000022">
    <property type="entry name" value="Glutamate receptor interacting protein 1"/>
    <property type="match status" value="1"/>
</dbReference>
<dbReference type="InterPro" id="IPR041489">
    <property type="entry name" value="PDZ_6"/>
</dbReference>
<feature type="non-terminal residue" evidence="6">
    <location>
        <position position="1"/>
    </location>
</feature>
<reference evidence="6 7" key="1">
    <citation type="submission" date="2019-01" db="EMBL/GenBank/DDBJ databases">
        <title>Draft Genome and Complete Hox-Cluster Characterization of the Sterlet Sturgeon (Acipenser ruthenus).</title>
        <authorList>
            <person name="Wei Q."/>
        </authorList>
    </citation>
    <scope>NUCLEOTIDE SEQUENCE [LARGE SCALE GENOMIC DNA]</scope>
    <source>
        <strain evidence="6">WHYD16114868_AA</strain>
        <tissue evidence="6">Blood</tissue>
    </source>
</reference>
<dbReference type="SUPFAM" id="SSF50156">
    <property type="entry name" value="PDZ domain-like"/>
    <property type="match status" value="5"/>
</dbReference>
<feature type="domain" description="PDZ" evidence="5">
    <location>
        <begin position="327"/>
        <end position="412"/>
    </location>
</feature>
<dbReference type="InterPro" id="IPR043545">
    <property type="entry name" value="GRIP1/2"/>
</dbReference>
<evidence type="ECO:0000256" key="1">
    <source>
        <dbReference type="ARBA" id="ARBA00004496"/>
    </source>
</evidence>
<feature type="domain" description="PDZ" evidence="5">
    <location>
        <begin position="226"/>
        <end position="301"/>
    </location>
</feature>
<dbReference type="PANTHER" id="PTHR46227">
    <property type="entry name" value="GLUTAMATE RECEPTOR-INTERACTING PROTEIN GRIP"/>
    <property type="match status" value="1"/>
</dbReference>
<dbReference type="CDD" id="cd06683">
    <property type="entry name" value="PDZ6_GRIP1-2-like"/>
    <property type="match status" value="1"/>
</dbReference>
<evidence type="ECO:0000259" key="5">
    <source>
        <dbReference type="PROSITE" id="PS50106"/>
    </source>
</evidence>
<sequence length="717" mass="77486">FAFSLFSDEGPYTKPSNPSKPPEGALAIRRQSIPDEFKGSTIVELMKKEGTTLGLTVSGGIDKDGRPRVSNLRQGGTAARSDQLNVGDYIKSVNGINLTKFRHDEIISLLKNVGERVVLEVEEGTIKAGDRLLSVDGIRLHGTSHAEAMSILKQCGQEATLLIEYDVSVMALVSLSSFSPASMSAYSLSSLNMGTLPRNLYPTSPRGTLMRRKLKKKDHRSSYTTEVVLVSDPVTGFGIQLQGGVFATETLSSPPLIAYMDPDSPAERCGILQVGDRIVSINGILTEGSTLEETNQLLRDSSITSKATLEIEFDVAESVVPSSGTFHVKLPKRLGVELGITISSPSSRKPGDPLIISDIKKGSMAHRTGTLELGDKLLAIDNIRLDNCSMEDAVQILQQCEDLVKLKIRKDEDNSDEQESSGAIIYTVELKRYGGPLGITISGTEEPFDPIIISSLTKGGLAERTGAIHIGDRILAINSNSLKGKPLSEAIHLLQMAGESVTLKIKKQGEVTSPKKSSVSGQLSELSDVDDESLTTLQPGKLSHIYGTTIPSVDSAVESWDGSGIDTGYGSQGPGYQASGYSFHSHEWRNAKHVGGLSPASRQRNNAFQDMGLSDDEWDRPTTSGYTGINDGTEPDQEENFWSQALEDLETCGQSGILRELEDKPDRLLNKRNLAILVPFPFVLFFACDARICSSLGALYSPADDTKWVLLYSSSSP</sequence>
<protein>
    <submittedName>
        <fullName evidence="6">Glutamate receptor-interacting protein 1</fullName>
    </submittedName>
</protein>
<keyword evidence="2" id="KW-0963">Cytoplasm</keyword>
<dbReference type="GO" id="GO:0005737">
    <property type="term" value="C:cytoplasm"/>
    <property type="evidence" value="ECO:0007669"/>
    <property type="project" value="UniProtKB-SubCell"/>
</dbReference>
<organism evidence="6 7">
    <name type="scientific">Acipenser ruthenus</name>
    <name type="common">Sterlet sturgeon</name>
    <dbReference type="NCBI Taxonomy" id="7906"/>
    <lineage>
        <taxon>Eukaryota</taxon>
        <taxon>Metazoa</taxon>
        <taxon>Chordata</taxon>
        <taxon>Craniata</taxon>
        <taxon>Vertebrata</taxon>
        <taxon>Euteleostomi</taxon>
        <taxon>Actinopterygii</taxon>
        <taxon>Chondrostei</taxon>
        <taxon>Acipenseriformes</taxon>
        <taxon>Acipenseridae</taxon>
        <taxon>Acipenser</taxon>
    </lineage>
</organism>
<dbReference type="CDD" id="cd06682">
    <property type="entry name" value="PDZ5_GRIP1-2-like"/>
    <property type="match status" value="1"/>
</dbReference>
<dbReference type="InterPro" id="IPR036034">
    <property type="entry name" value="PDZ_sf"/>
</dbReference>
<evidence type="ECO:0000256" key="2">
    <source>
        <dbReference type="ARBA" id="ARBA00022490"/>
    </source>
</evidence>
<proteinExistence type="predicted"/>
<evidence type="ECO:0000313" key="7">
    <source>
        <dbReference type="Proteomes" id="UP000289886"/>
    </source>
</evidence>
<evidence type="ECO:0000256" key="3">
    <source>
        <dbReference type="ARBA" id="ARBA00022737"/>
    </source>
</evidence>
<accession>A0A662YSB3</accession>
<dbReference type="EMBL" id="SCEB01000394">
    <property type="protein sequence ID" value="RXM99392.1"/>
    <property type="molecule type" value="Genomic_DNA"/>
</dbReference>
<comment type="subcellular location">
    <subcellularLocation>
        <location evidence="1">Cytoplasm</location>
    </subcellularLocation>
</comment>
<feature type="region of interest" description="Disordered" evidence="4">
    <location>
        <begin position="1"/>
        <end position="24"/>
    </location>
</feature>
<dbReference type="Pfam" id="PF00595">
    <property type="entry name" value="PDZ"/>
    <property type="match status" value="4"/>
</dbReference>
<dbReference type="Gene3D" id="2.30.42.10">
    <property type="match status" value="5"/>
</dbReference>
<feature type="domain" description="PDZ" evidence="5">
    <location>
        <begin position="42"/>
        <end position="125"/>
    </location>
</feature>
<dbReference type="AlphaFoldDB" id="A0A662YSB3"/>
<dbReference type="InterPro" id="IPR001478">
    <property type="entry name" value="PDZ"/>
</dbReference>
<keyword evidence="3" id="KW-0677">Repeat</keyword>
<dbReference type="PROSITE" id="PS50106">
    <property type="entry name" value="PDZ"/>
    <property type="match status" value="5"/>
</dbReference>
<evidence type="ECO:0000256" key="4">
    <source>
        <dbReference type="SAM" id="MobiDB-lite"/>
    </source>
</evidence>
<dbReference type="FunFam" id="2.30.42.10:FF:000025">
    <property type="entry name" value="Glutamate receptor interacting protein 1"/>
    <property type="match status" value="1"/>
</dbReference>
<feature type="domain" description="PDZ" evidence="5">
    <location>
        <begin position="427"/>
        <end position="509"/>
    </location>
</feature>
<dbReference type="Proteomes" id="UP000289886">
    <property type="component" value="Unassembled WGS sequence"/>
</dbReference>
<comment type="caution">
    <text evidence="6">The sequence shown here is derived from an EMBL/GenBank/DDBJ whole genome shotgun (WGS) entry which is preliminary data.</text>
</comment>
<keyword evidence="7" id="KW-1185">Reference proteome</keyword>
<keyword evidence="6" id="KW-0675">Receptor</keyword>
<dbReference type="FunFam" id="2.30.42.10:FF:000021">
    <property type="entry name" value="Glutamate receptor interacting protein 1"/>
    <property type="match status" value="1"/>
</dbReference>